<dbReference type="EMBL" id="JAUQOM010000032">
    <property type="protein sequence ID" value="MDO7837496.1"/>
    <property type="molecule type" value="Genomic_DNA"/>
</dbReference>
<reference evidence="2" key="1">
    <citation type="submission" date="2023-07" db="EMBL/GenBank/DDBJ databases">
        <title>Bacterial whole genome sequence for Sphingobium sp. HBC34.</title>
        <authorList>
            <person name="Le V."/>
            <person name="Ko S.-R."/>
            <person name="Ahn C.-Y."/>
            <person name="Oh H.-M."/>
        </authorList>
    </citation>
    <scope>NUCLEOTIDE SEQUENCE</scope>
    <source>
        <strain evidence="2">HBC34</strain>
    </source>
</reference>
<evidence type="ECO:0000256" key="1">
    <source>
        <dbReference type="SAM" id="Phobius"/>
    </source>
</evidence>
<keyword evidence="3" id="KW-1185">Reference proteome</keyword>
<dbReference type="RefSeq" id="WP_304537758.1">
    <property type="nucleotide sequence ID" value="NZ_JAUQOM010000032.1"/>
</dbReference>
<accession>A0ABT8ZSH9</accession>
<evidence type="ECO:0000313" key="2">
    <source>
        <dbReference type="EMBL" id="MDO7837496.1"/>
    </source>
</evidence>
<keyword evidence="1" id="KW-1133">Transmembrane helix</keyword>
<evidence type="ECO:0000313" key="3">
    <source>
        <dbReference type="Proteomes" id="UP001176471"/>
    </source>
</evidence>
<keyword evidence="1" id="KW-0472">Membrane</keyword>
<proteinExistence type="predicted"/>
<gene>
    <name evidence="2" type="ORF">Q4610_20860</name>
</gene>
<sequence length="214" mass="23984">MDNRAGLTMTIVLIVVVAVSALARQYLARRDAKRIADKRWAITPMSIFQHHPGRGVGYAGYTDHAAMGYEVNDSLLWQSPEMQFELVGFAKGFLEGILSRDGLNGGQFQIIDATSADRDALGWLALMQRKGTDNAAPSTDNLATIITLVARELNGAGPLRIPYWEKFQSRAYGNPRKESRRRSRTSIAKQEQLLSRYERRRKEGYRLARSAIVA</sequence>
<name>A0ABT8ZSH9_9SPHN</name>
<keyword evidence="1" id="KW-0812">Transmembrane</keyword>
<protein>
    <submittedName>
        <fullName evidence="2">Uncharacterized protein</fullName>
    </submittedName>
</protein>
<feature type="transmembrane region" description="Helical" evidence="1">
    <location>
        <begin position="6"/>
        <end position="27"/>
    </location>
</feature>
<organism evidence="2 3">
    <name type="scientific">Sphingobium cyanobacteriorum</name>
    <dbReference type="NCBI Taxonomy" id="3063954"/>
    <lineage>
        <taxon>Bacteria</taxon>
        <taxon>Pseudomonadati</taxon>
        <taxon>Pseudomonadota</taxon>
        <taxon>Alphaproteobacteria</taxon>
        <taxon>Sphingomonadales</taxon>
        <taxon>Sphingomonadaceae</taxon>
        <taxon>Sphingobium</taxon>
    </lineage>
</organism>
<comment type="caution">
    <text evidence="2">The sequence shown here is derived from an EMBL/GenBank/DDBJ whole genome shotgun (WGS) entry which is preliminary data.</text>
</comment>
<dbReference type="Proteomes" id="UP001176471">
    <property type="component" value="Unassembled WGS sequence"/>
</dbReference>